<dbReference type="InterPro" id="IPR050728">
    <property type="entry name" value="Zinc_Metalloprotease_M4"/>
</dbReference>
<dbReference type="GO" id="GO:0004252">
    <property type="term" value="F:serine-type endopeptidase activity"/>
    <property type="evidence" value="ECO:0007669"/>
    <property type="project" value="InterPro"/>
</dbReference>
<dbReference type="SMART" id="SM00089">
    <property type="entry name" value="PKD"/>
    <property type="match status" value="1"/>
</dbReference>
<dbReference type="SUPFAM" id="SSF49299">
    <property type="entry name" value="PKD domain"/>
    <property type="match status" value="1"/>
</dbReference>
<keyword evidence="7" id="KW-1185">Reference proteome</keyword>
<dbReference type="CDD" id="cd00146">
    <property type="entry name" value="PKD"/>
    <property type="match status" value="1"/>
</dbReference>
<dbReference type="Pfam" id="PF18962">
    <property type="entry name" value="Por_Secre_tail"/>
    <property type="match status" value="1"/>
</dbReference>
<dbReference type="InterPro" id="IPR035986">
    <property type="entry name" value="PKD_dom_sf"/>
</dbReference>
<dbReference type="PROSITE" id="PS50093">
    <property type="entry name" value="PKD"/>
    <property type="match status" value="1"/>
</dbReference>
<dbReference type="InterPro" id="IPR026444">
    <property type="entry name" value="Secre_tail"/>
</dbReference>
<name>A0A5D0G2V9_9FLAO</name>
<evidence type="ECO:0000313" key="6">
    <source>
        <dbReference type="EMBL" id="TYA52402.1"/>
    </source>
</evidence>
<dbReference type="InterPro" id="IPR000601">
    <property type="entry name" value="PKD_dom"/>
</dbReference>
<dbReference type="Pfam" id="PF01483">
    <property type="entry name" value="P_proprotein"/>
    <property type="match status" value="1"/>
</dbReference>
<dbReference type="InterPro" id="IPR008979">
    <property type="entry name" value="Galactose-bd-like_sf"/>
</dbReference>
<dbReference type="Gene3D" id="2.60.40.10">
    <property type="entry name" value="Immunoglobulins"/>
    <property type="match status" value="1"/>
</dbReference>
<dbReference type="Gene3D" id="2.60.120.260">
    <property type="entry name" value="Galactose-binding domain-like"/>
    <property type="match status" value="1"/>
</dbReference>
<dbReference type="Proteomes" id="UP000324550">
    <property type="component" value="Unassembled WGS sequence"/>
</dbReference>
<evidence type="ECO:0000256" key="1">
    <source>
        <dbReference type="ARBA" id="ARBA00022670"/>
    </source>
</evidence>
<dbReference type="InterPro" id="IPR013783">
    <property type="entry name" value="Ig-like_fold"/>
</dbReference>
<dbReference type="SUPFAM" id="SSF55486">
    <property type="entry name" value="Metalloproteases ('zincins'), catalytic domain"/>
    <property type="match status" value="1"/>
</dbReference>
<evidence type="ECO:0000256" key="2">
    <source>
        <dbReference type="ARBA" id="ARBA00022729"/>
    </source>
</evidence>
<evidence type="ECO:0000313" key="7">
    <source>
        <dbReference type="Proteomes" id="UP000324550"/>
    </source>
</evidence>
<dbReference type="InterPro" id="IPR022409">
    <property type="entry name" value="PKD/Chitinase_dom"/>
</dbReference>
<proteinExistence type="predicted"/>
<dbReference type="PANTHER" id="PTHR33794:SF1">
    <property type="entry name" value="BACILLOLYSIN"/>
    <property type="match status" value="1"/>
</dbReference>
<accession>A0A5D0G2V9</accession>
<protein>
    <submittedName>
        <fullName evidence="6">T9SS type A sorting domain-containing protein</fullName>
    </submittedName>
</protein>
<dbReference type="AlphaFoldDB" id="A0A5D0G2V9"/>
<sequence length="922" mass="100641">MQLTITNFKLNKSCFIYLAVFLFSLNLMAQKPMPTRSFEISLEADEKIETEIKTNGRFILDTGIPIALYGLNYEVPAGTPESMAQHYIAQESEIFGIKKNEISNLHHHATRTTNAGSVVRYRQYSGNYPVNKAELTISISPQNKVVFVMNSYEPNVNMANVQPTVSEARAYQLAFDYLDPKSPVSFSDSRLMIYKNTKMTRLAYEVTILTSNPLGEWHVFLDARTEEIFKVVDMAHYYCEHKEGEHNKTCNHDNKKPPVENERFMLVDGTGMVFNPDPLSSNTVAYGTAGYVDGNDATTTQLDAARFSVVLRDITFTGGTYRLVGPRAEIVDFDSPSTGLFHQATSTFNFNRQDQGFEPVNTYYHIDYLMGYINDDLGCNVLPYQYSSGVRFDPHGAGGADNSYYTGGTGRLAFGEGCVDDAEDSDVIHHELGHGLHDWVTSGGLSQVDGLSEGSGDYVAQSYNRGVSIANGYWTSADAAWNYVFNWDGHNTCWPGRVTNYGAIYPGGLVGQIHTDGQIWASCLMTIWDQIGQQEMDKIFYEGLGMTNGSSSQNDAAVAVYQAAVNLAYTTPQLNAIHSGLTACGYTLPALPGPPVAAFSADNESICLDTNNTVNFMDETAPAGTSWAWTFEGGTPGTSTDQNPTVTYAADGMYDVTLEVTNSFGTDTLTLTDYITVVSGGACPSCTIYDSAPNLNIAIPDGPGGNGNPGAPAVNVINIPGSATIDYVTVSVNVSHGWINDLIVEIIHPDGTTATAVFDRECNGEDNIIVNFADGYPAFNCAATTGDYNPSSPLSVFSGLDSAGDWTISITDNWDAITGILNNWSIEICEEPTMSIAENTFEDFSIYPNPNNGSFHIALNSTSNKNINIEVYDIRGRAIFNNTFGSTTRFNQEISLNNAQSGMYLVKISDGEKQTIQKIIVE</sequence>
<dbReference type="GO" id="GO:0006508">
    <property type="term" value="P:proteolysis"/>
    <property type="evidence" value="ECO:0007669"/>
    <property type="project" value="UniProtKB-KW"/>
</dbReference>
<dbReference type="NCBIfam" id="TIGR04183">
    <property type="entry name" value="Por_Secre_tail"/>
    <property type="match status" value="1"/>
</dbReference>
<feature type="domain" description="PKD" evidence="4">
    <location>
        <begin position="613"/>
        <end position="682"/>
    </location>
</feature>
<feature type="domain" description="P/Homo B" evidence="5">
    <location>
        <begin position="678"/>
        <end position="834"/>
    </location>
</feature>
<dbReference type="PROSITE" id="PS51829">
    <property type="entry name" value="P_HOMO_B"/>
    <property type="match status" value="1"/>
</dbReference>
<dbReference type="OrthoDB" id="5289240at2"/>
<evidence type="ECO:0000259" key="5">
    <source>
        <dbReference type="PROSITE" id="PS51829"/>
    </source>
</evidence>
<evidence type="ECO:0000256" key="3">
    <source>
        <dbReference type="ARBA" id="ARBA00022801"/>
    </source>
</evidence>
<evidence type="ECO:0000259" key="4">
    <source>
        <dbReference type="PROSITE" id="PS50093"/>
    </source>
</evidence>
<keyword evidence="2" id="KW-0732">Signal</keyword>
<gene>
    <name evidence="6" type="ORF">FVF61_13770</name>
</gene>
<dbReference type="Pfam" id="PF18911">
    <property type="entry name" value="PKD_4"/>
    <property type="match status" value="1"/>
</dbReference>
<reference evidence="6 7" key="1">
    <citation type="submission" date="2019-08" db="EMBL/GenBank/DDBJ databases">
        <title>Formosa sediminis sp. nov., isolated from marine sediment.</title>
        <authorList>
            <person name="Cao W.R."/>
        </authorList>
    </citation>
    <scope>NUCLEOTIDE SEQUENCE [LARGE SCALE GENOMIC DNA]</scope>
    <source>
        <strain evidence="6 7">1494</strain>
    </source>
</reference>
<dbReference type="EMBL" id="VSFC01000062">
    <property type="protein sequence ID" value="TYA52402.1"/>
    <property type="molecule type" value="Genomic_DNA"/>
</dbReference>
<dbReference type="RefSeq" id="WP_148457385.1">
    <property type="nucleotide sequence ID" value="NZ_VSFC01000062.1"/>
</dbReference>
<keyword evidence="1" id="KW-0645">Protease</keyword>
<dbReference type="SUPFAM" id="SSF49785">
    <property type="entry name" value="Galactose-binding domain-like"/>
    <property type="match status" value="1"/>
</dbReference>
<comment type="caution">
    <text evidence="6">The sequence shown here is derived from an EMBL/GenBank/DDBJ whole genome shotgun (WGS) entry which is preliminary data.</text>
</comment>
<dbReference type="PANTHER" id="PTHR33794">
    <property type="entry name" value="BACILLOLYSIN"/>
    <property type="match status" value="1"/>
</dbReference>
<keyword evidence="3" id="KW-0378">Hydrolase</keyword>
<dbReference type="InterPro" id="IPR002884">
    <property type="entry name" value="P_dom"/>
</dbReference>
<organism evidence="6 7">
    <name type="scientific">Formosa maritima</name>
    <dbReference type="NCBI Taxonomy" id="2592046"/>
    <lineage>
        <taxon>Bacteria</taxon>
        <taxon>Pseudomonadati</taxon>
        <taxon>Bacteroidota</taxon>
        <taxon>Flavobacteriia</taxon>
        <taxon>Flavobacteriales</taxon>
        <taxon>Flavobacteriaceae</taxon>
        <taxon>Formosa</taxon>
    </lineage>
</organism>